<evidence type="ECO:0000256" key="1">
    <source>
        <dbReference type="ARBA" id="ARBA00006096"/>
    </source>
</evidence>
<gene>
    <name evidence="4" type="primary">dacB</name>
    <name evidence="4" type="ORF">ACFFVI_11095</name>
</gene>
<organism evidence="4 5">
    <name type="scientific">Kineococcus gynurae</name>
    <dbReference type="NCBI Taxonomy" id="452979"/>
    <lineage>
        <taxon>Bacteria</taxon>
        <taxon>Bacillati</taxon>
        <taxon>Actinomycetota</taxon>
        <taxon>Actinomycetes</taxon>
        <taxon>Kineosporiales</taxon>
        <taxon>Kineosporiaceae</taxon>
        <taxon>Kineococcus</taxon>
    </lineage>
</organism>
<dbReference type="SUPFAM" id="SSF56601">
    <property type="entry name" value="beta-lactamase/transpeptidase-like"/>
    <property type="match status" value="1"/>
</dbReference>
<evidence type="ECO:0000313" key="5">
    <source>
        <dbReference type="Proteomes" id="UP001589748"/>
    </source>
</evidence>
<dbReference type="PRINTS" id="PR00922">
    <property type="entry name" value="DADACBPTASE3"/>
</dbReference>
<dbReference type="PANTHER" id="PTHR30023:SF0">
    <property type="entry name" value="PENICILLIN-SENSITIVE CARBOXYPEPTIDASE A"/>
    <property type="match status" value="1"/>
</dbReference>
<dbReference type="GO" id="GO:0009002">
    <property type="term" value="F:serine-type D-Ala-D-Ala carboxypeptidase activity"/>
    <property type="evidence" value="ECO:0007669"/>
    <property type="project" value="UniProtKB-EC"/>
</dbReference>
<dbReference type="NCBIfam" id="TIGR00666">
    <property type="entry name" value="PBP4"/>
    <property type="match status" value="1"/>
</dbReference>
<evidence type="ECO:0000256" key="2">
    <source>
        <dbReference type="ARBA" id="ARBA00022801"/>
    </source>
</evidence>
<accession>A0ABV5LTW8</accession>
<evidence type="ECO:0000313" key="4">
    <source>
        <dbReference type="EMBL" id="MFB9377518.1"/>
    </source>
</evidence>
<dbReference type="EMBL" id="JBHMDM010000005">
    <property type="protein sequence ID" value="MFB9377518.1"/>
    <property type="molecule type" value="Genomic_DNA"/>
</dbReference>
<reference evidence="4 5" key="1">
    <citation type="submission" date="2024-09" db="EMBL/GenBank/DDBJ databases">
        <authorList>
            <person name="Sun Q."/>
            <person name="Mori K."/>
        </authorList>
    </citation>
    <scope>NUCLEOTIDE SEQUENCE [LARGE SCALE GENOMIC DNA]</scope>
    <source>
        <strain evidence="4 5">TISTR 1856</strain>
    </source>
</reference>
<dbReference type="InterPro" id="IPR012338">
    <property type="entry name" value="Beta-lactam/transpept-like"/>
</dbReference>
<keyword evidence="3" id="KW-0732">Signal</keyword>
<sequence length="473" mass="46392">MAAAAAVLLVGGYGVLDAADLVPGPLTIAPVPTPGPLPTAPGARLPSSPAPVLPELATAAPEPAPTDLAALAAPLLTAPELAAGVSVGVVDVRTGESLLGHDVEVPRTPASTTKLLTAVTALQVLGPQSRARTRVLAGPGDEVVLVAGGDALLSAGTGDPDAVLGHAGLTDLADATAAAVRAAGRSSVTLRLDDSIFSGPSVSPAWGSGDVAAGYVGPVTPLAVDQGRLLPPVEFNGSAPRDPQPAQTAARTFAGLLAARGLVVTGGADAPVAAGTAPAGAEELAGVDSATTAEVVEIMLTTSDNTIAEVLARRAAVALGRPGTFDEASAVLVEQVASLGVDVEGVRLQGGSGLGRGAVVPVRTLTGVLRVAAEPDRPRLGALASGLAIGGVDGTLLDRYRTPAERGGLGVVRAKTGTLNGVTSLAGYVVDADGRLLAFAVVADRVPFGAGGTARRLVDDFAAGLAACGCRAF</sequence>
<dbReference type="Proteomes" id="UP001589748">
    <property type="component" value="Unassembled WGS sequence"/>
</dbReference>
<keyword evidence="4" id="KW-0121">Carboxypeptidase</keyword>
<proteinExistence type="inferred from homology"/>
<name>A0ABV5LTW8_9ACTN</name>
<evidence type="ECO:0000256" key="3">
    <source>
        <dbReference type="SAM" id="SignalP"/>
    </source>
</evidence>
<keyword evidence="5" id="KW-1185">Reference proteome</keyword>
<dbReference type="RefSeq" id="WP_380138980.1">
    <property type="nucleotide sequence ID" value="NZ_JBHLUI010000010.1"/>
</dbReference>
<comment type="caution">
    <text evidence="4">The sequence shown here is derived from an EMBL/GenBank/DDBJ whole genome shotgun (WGS) entry which is preliminary data.</text>
</comment>
<dbReference type="Pfam" id="PF02113">
    <property type="entry name" value="Peptidase_S13"/>
    <property type="match status" value="2"/>
</dbReference>
<protein>
    <submittedName>
        <fullName evidence="4">D-alanyl-D-alanine carboxypeptidase/D-alanyl-D-alanine-endopeptidase</fullName>
        <ecNumber evidence="4">3.4.16.4</ecNumber>
    </submittedName>
</protein>
<dbReference type="PANTHER" id="PTHR30023">
    <property type="entry name" value="D-ALANYL-D-ALANINE CARBOXYPEPTIDASE"/>
    <property type="match status" value="1"/>
</dbReference>
<keyword evidence="2 4" id="KW-0378">Hydrolase</keyword>
<dbReference type="InterPro" id="IPR000667">
    <property type="entry name" value="Peptidase_S13"/>
</dbReference>
<feature type="signal peptide" evidence="3">
    <location>
        <begin position="1"/>
        <end position="18"/>
    </location>
</feature>
<feature type="chain" id="PRO_5046987681" evidence="3">
    <location>
        <begin position="19"/>
        <end position="473"/>
    </location>
</feature>
<dbReference type="EC" id="3.4.16.4" evidence="4"/>
<comment type="similarity">
    <text evidence="1">Belongs to the peptidase S13 family.</text>
</comment>
<dbReference type="Gene3D" id="3.40.710.10">
    <property type="entry name" value="DD-peptidase/beta-lactamase superfamily"/>
    <property type="match status" value="2"/>
</dbReference>
<keyword evidence="4" id="KW-0645">Protease</keyword>